<reference evidence="1 2" key="1">
    <citation type="submission" date="2024-05" db="EMBL/GenBank/DDBJ databases">
        <authorList>
            <person name="Duchaud E."/>
        </authorList>
    </citation>
    <scope>NUCLEOTIDE SEQUENCE [LARGE SCALE GENOMIC DNA]</scope>
    <source>
        <strain evidence="1">Ena-SAMPLE-TAB-13-05-2024-13:56:06:370-140308</strain>
    </source>
</reference>
<accession>A0ABP1F3T5</accession>
<dbReference type="Proteomes" id="UP001497527">
    <property type="component" value="Unassembled WGS sequence"/>
</dbReference>
<protein>
    <recommendedName>
        <fullName evidence="3">Cardiolipin synthetase</fullName>
    </recommendedName>
</protein>
<comment type="caution">
    <text evidence="1">The sequence shown here is derived from an EMBL/GenBank/DDBJ whole genome shotgun (WGS) entry which is preliminary data.</text>
</comment>
<proteinExistence type="predicted"/>
<evidence type="ECO:0000313" key="1">
    <source>
        <dbReference type="EMBL" id="CAL2104226.1"/>
    </source>
</evidence>
<dbReference type="RefSeq" id="WP_348718504.1">
    <property type="nucleotide sequence ID" value="NZ_CAXJIO010000015.1"/>
</dbReference>
<gene>
    <name evidence="1" type="ORF">T190423A01A_60163</name>
</gene>
<organism evidence="1 2">
    <name type="scientific">Tenacibaculum polynesiense</name>
    <dbReference type="NCBI Taxonomy" id="3137857"/>
    <lineage>
        <taxon>Bacteria</taxon>
        <taxon>Pseudomonadati</taxon>
        <taxon>Bacteroidota</taxon>
        <taxon>Flavobacteriia</taxon>
        <taxon>Flavobacteriales</taxon>
        <taxon>Flavobacteriaceae</taxon>
        <taxon>Tenacibaculum</taxon>
    </lineage>
</organism>
<sequence length="214" mass="25163">MKSRLYIAVILIVSLFYNCSTTHMIDQWKNPEIDSLHISKILIVGLSPNIEARTSFEQRLKQEFQARDIEAVSSLEIFDPSFRVEQKSKEEIKVIENILTSNYFDAVLLSKVKGIEDKVIENHTYRNREHLDIKFKDDYYMHQEIIGNPSYYEKYKVYHAESSLYCICPTKDRELMWKGSIDIIDPTSAEETIDDYISLLILALEEQKLLNKKR</sequence>
<evidence type="ECO:0008006" key="3">
    <source>
        <dbReference type="Google" id="ProtNLM"/>
    </source>
</evidence>
<evidence type="ECO:0000313" key="2">
    <source>
        <dbReference type="Proteomes" id="UP001497527"/>
    </source>
</evidence>
<name>A0ABP1F3T5_9FLAO</name>
<keyword evidence="2" id="KW-1185">Reference proteome</keyword>
<dbReference type="EMBL" id="CAXJIO010000015">
    <property type="protein sequence ID" value="CAL2104226.1"/>
    <property type="molecule type" value="Genomic_DNA"/>
</dbReference>